<comment type="caution">
    <text evidence="6">The sequence shown here is derived from an EMBL/GenBank/DDBJ whole genome shotgun (WGS) entry which is preliminary data.</text>
</comment>
<evidence type="ECO:0000256" key="4">
    <source>
        <dbReference type="SAM" id="MobiDB-lite"/>
    </source>
</evidence>
<dbReference type="GO" id="GO:0003676">
    <property type="term" value="F:nucleic acid binding"/>
    <property type="evidence" value="ECO:0007669"/>
    <property type="project" value="InterPro"/>
</dbReference>
<dbReference type="InterPro" id="IPR027806">
    <property type="entry name" value="HARBI1_dom"/>
</dbReference>
<dbReference type="VEuPathDB" id="VectorBase:LOC119181159"/>
<protein>
    <recommendedName>
        <fullName evidence="5">CCHC-type domain-containing protein</fullName>
    </recommendedName>
</protein>
<name>A0A9J6E185_RHIMP</name>
<dbReference type="Proteomes" id="UP000821866">
    <property type="component" value="Chromosome 4"/>
</dbReference>
<sequence length="879" mass="92783">MMHSPRRNTAPDARSPIVASPPSADSALVAARTPEEPTRRRYSHRRSESLPTNKVQAHRHLFFEKIATENIQAIVEKWLQANPVAPTQAPMPAPQCASGAAPAFIATRTAEEPPQSPTQSEAPGQTQGPAGVPLPLSSDEDDESMDFFNSRKRLREESGDEDDHAPRKQTATTSPDEEAHASQGSEEMSGSEFRTVVNSEGASSTGDMTTSAPTGGPDPTSSDGAGTRQHPTTASTVDLPPATEGTTESPDNPPSDASAAMEVVEEVITRTATGGTTRKEAPYTAKDFLLTSSAGATHTNCSKKGKKKPTKKQPPVTAPEGTAAYLPQPFSRAPTAADTTRKHGSAGGSPPDTEGFQVVTTRSARRRARDLAAAAALPVDPAIVGTVLFRPSAPGGTFSGSPPLILAQALSTRPGVAAIRVNQKRNIVAADATTRECLEQLLTIKELKGIPISAKEPADHKTSIGYLHGVDGEHAVDSLLPGIQSAVPVLTAAREGRTVTLSFAGPVPPEHASLFLVRFPVRPARPSPLQCRQCGRFGHVKESCSWPGSCIRCGRTHPGESCKQTRCVNCGGPHCADTPEFPRWQEQRKIATIMASSPTILSRRAVAAAVREEIQEARTFASVVKGHPAQPPPPARPIPAPRKSRRQPLQGLQSTSAAAPMALPAATALPEAPPAAAATLAAQPAAIAPGGRPAVPMAPAAPPAATVELPPADPAYQIVATLLNTLRYMPEYMQRVAASGRSAVSVWGAVTAQGLGPLVRIEGRFTADAYCGLLDDGTYSIVLMAVVDSNLKFVAIDVGAYGRQSDGGTFSNSRFGRALGNGLLCLPPPQRLPGDTTIAPHVFVGDEAFQLRPDFLRPYPGTRLEDDKRIFNYRLGRTR</sequence>
<dbReference type="GO" id="GO:0008270">
    <property type="term" value="F:zinc ion binding"/>
    <property type="evidence" value="ECO:0007669"/>
    <property type="project" value="UniProtKB-KW"/>
</dbReference>
<feature type="compositionally biased region" description="Basic residues" evidence="4">
    <location>
        <begin position="301"/>
        <end position="311"/>
    </location>
</feature>
<keyword evidence="2" id="KW-0479">Metal-binding</keyword>
<dbReference type="AlphaFoldDB" id="A0A9J6E185"/>
<dbReference type="PROSITE" id="PS50158">
    <property type="entry name" value="ZF_CCHC"/>
    <property type="match status" value="1"/>
</dbReference>
<keyword evidence="3" id="KW-0863">Zinc-finger</keyword>
<organism evidence="6 7">
    <name type="scientific">Rhipicephalus microplus</name>
    <name type="common">Cattle tick</name>
    <name type="synonym">Boophilus microplus</name>
    <dbReference type="NCBI Taxonomy" id="6941"/>
    <lineage>
        <taxon>Eukaryota</taxon>
        <taxon>Metazoa</taxon>
        <taxon>Ecdysozoa</taxon>
        <taxon>Arthropoda</taxon>
        <taxon>Chelicerata</taxon>
        <taxon>Arachnida</taxon>
        <taxon>Acari</taxon>
        <taxon>Parasitiformes</taxon>
        <taxon>Ixodida</taxon>
        <taxon>Ixodoidea</taxon>
        <taxon>Ixodidae</taxon>
        <taxon>Rhipicephalinae</taxon>
        <taxon>Rhipicephalus</taxon>
        <taxon>Boophilus</taxon>
    </lineage>
</organism>
<dbReference type="EMBL" id="JABSTU010000006">
    <property type="protein sequence ID" value="KAH8027994.1"/>
    <property type="molecule type" value="Genomic_DNA"/>
</dbReference>
<proteinExistence type="predicted"/>
<evidence type="ECO:0000313" key="6">
    <source>
        <dbReference type="EMBL" id="KAH8027994.1"/>
    </source>
</evidence>
<feature type="region of interest" description="Disordered" evidence="4">
    <location>
        <begin position="109"/>
        <end position="356"/>
    </location>
</feature>
<reference evidence="6" key="2">
    <citation type="submission" date="2021-09" db="EMBL/GenBank/DDBJ databases">
        <authorList>
            <person name="Jia N."/>
            <person name="Wang J."/>
            <person name="Shi W."/>
            <person name="Du L."/>
            <person name="Sun Y."/>
            <person name="Zhan W."/>
            <person name="Jiang J."/>
            <person name="Wang Q."/>
            <person name="Zhang B."/>
            <person name="Ji P."/>
            <person name="Sakyi L.B."/>
            <person name="Cui X."/>
            <person name="Yuan T."/>
            <person name="Jiang B."/>
            <person name="Yang W."/>
            <person name="Lam T.T.-Y."/>
            <person name="Chang Q."/>
            <person name="Ding S."/>
            <person name="Wang X."/>
            <person name="Zhu J."/>
            <person name="Ruan X."/>
            <person name="Zhao L."/>
            <person name="Wei J."/>
            <person name="Que T."/>
            <person name="Du C."/>
            <person name="Cheng J."/>
            <person name="Dai P."/>
            <person name="Han X."/>
            <person name="Huang E."/>
            <person name="Gao Y."/>
            <person name="Liu J."/>
            <person name="Shao H."/>
            <person name="Ye R."/>
            <person name="Li L."/>
            <person name="Wei W."/>
            <person name="Wang X."/>
            <person name="Wang C."/>
            <person name="Huo Q."/>
            <person name="Li W."/>
            <person name="Guo W."/>
            <person name="Chen H."/>
            <person name="Chen S."/>
            <person name="Zhou L."/>
            <person name="Zhou L."/>
            <person name="Ni X."/>
            <person name="Tian J."/>
            <person name="Zhou Y."/>
            <person name="Sheng Y."/>
            <person name="Liu T."/>
            <person name="Pan Y."/>
            <person name="Xia L."/>
            <person name="Li J."/>
            <person name="Zhao F."/>
            <person name="Cao W."/>
        </authorList>
    </citation>
    <scope>NUCLEOTIDE SEQUENCE</scope>
    <source>
        <strain evidence="6">Rmic-2018</strain>
        <tissue evidence="6">Larvae</tissue>
    </source>
</reference>
<evidence type="ECO:0000256" key="2">
    <source>
        <dbReference type="ARBA" id="ARBA00022723"/>
    </source>
</evidence>
<gene>
    <name evidence="6" type="ORF">HPB51_012283</name>
</gene>
<evidence type="ECO:0000313" key="7">
    <source>
        <dbReference type="Proteomes" id="UP000821866"/>
    </source>
</evidence>
<dbReference type="VEuPathDB" id="VectorBase:LOC119187954"/>
<evidence type="ECO:0000256" key="3">
    <source>
        <dbReference type="PROSITE-ProRule" id="PRU00047"/>
    </source>
</evidence>
<accession>A0A9J6E185</accession>
<feature type="domain" description="CCHC-type" evidence="5">
    <location>
        <begin position="531"/>
        <end position="544"/>
    </location>
</feature>
<feature type="compositionally biased region" description="Polar residues" evidence="4">
    <location>
        <begin position="290"/>
        <end position="300"/>
    </location>
</feature>
<feature type="compositionally biased region" description="Polar residues" evidence="4">
    <location>
        <begin position="196"/>
        <end position="236"/>
    </location>
</feature>
<keyword evidence="3" id="KW-0862">Zinc</keyword>
<evidence type="ECO:0000259" key="5">
    <source>
        <dbReference type="PROSITE" id="PS50158"/>
    </source>
</evidence>
<reference evidence="6" key="1">
    <citation type="journal article" date="2020" name="Cell">
        <title>Large-Scale Comparative Analyses of Tick Genomes Elucidate Their Genetic Diversity and Vector Capacities.</title>
        <authorList>
            <consortium name="Tick Genome and Microbiome Consortium (TIGMIC)"/>
            <person name="Jia N."/>
            <person name="Wang J."/>
            <person name="Shi W."/>
            <person name="Du L."/>
            <person name="Sun Y."/>
            <person name="Zhan W."/>
            <person name="Jiang J.F."/>
            <person name="Wang Q."/>
            <person name="Zhang B."/>
            <person name="Ji P."/>
            <person name="Bell-Sakyi L."/>
            <person name="Cui X.M."/>
            <person name="Yuan T.T."/>
            <person name="Jiang B.G."/>
            <person name="Yang W.F."/>
            <person name="Lam T.T."/>
            <person name="Chang Q.C."/>
            <person name="Ding S.J."/>
            <person name="Wang X.J."/>
            <person name="Zhu J.G."/>
            <person name="Ruan X.D."/>
            <person name="Zhao L."/>
            <person name="Wei J.T."/>
            <person name="Ye R.Z."/>
            <person name="Que T.C."/>
            <person name="Du C.H."/>
            <person name="Zhou Y.H."/>
            <person name="Cheng J.X."/>
            <person name="Dai P.F."/>
            <person name="Guo W.B."/>
            <person name="Han X.H."/>
            <person name="Huang E.J."/>
            <person name="Li L.F."/>
            <person name="Wei W."/>
            <person name="Gao Y.C."/>
            <person name="Liu J.Z."/>
            <person name="Shao H.Z."/>
            <person name="Wang X."/>
            <person name="Wang C.C."/>
            <person name="Yang T.C."/>
            <person name="Huo Q.B."/>
            <person name="Li W."/>
            <person name="Chen H.Y."/>
            <person name="Chen S.E."/>
            <person name="Zhou L.G."/>
            <person name="Ni X.B."/>
            <person name="Tian J.H."/>
            <person name="Sheng Y."/>
            <person name="Liu T."/>
            <person name="Pan Y.S."/>
            <person name="Xia L.Y."/>
            <person name="Li J."/>
            <person name="Zhao F."/>
            <person name="Cao W.C."/>
        </authorList>
    </citation>
    <scope>NUCLEOTIDE SEQUENCE</scope>
    <source>
        <strain evidence="6">Rmic-2018</strain>
    </source>
</reference>
<evidence type="ECO:0000256" key="1">
    <source>
        <dbReference type="ARBA" id="ARBA00001968"/>
    </source>
</evidence>
<feature type="region of interest" description="Disordered" evidence="4">
    <location>
        <begin position="1"/>
        <end position="53"/>
    </location>
</feature>
<dbReference type="InterPro" id="IPR001878">
    <property type="entry name" value="Znf_CCHC"/>
</dbReference>
<keyword evidence="7" id="KW-1185">Reference proteome</keyword>
<feature type="compositionally biased region" description="Pro residues" evidence="4">
    <location>
        <begin position="629"/>
        <end position="640"/>
    </location>
</feature>
<comment type="cofactor">
    <cofactor evidence="1">
        <name>a divalent metal cation</name>
        <dbReference type="ChEBI" id="CHEBI:60240"/>
    </cofactor>
</comment>
<feature type="region of interest" description="Disordered" evidence="4">
    <location>
        <begin position="621"/>
        <end position="657"/>
    </location>
</feature>
<dbReference type="Pfam" id="PF13359">
    <property type="entry name" value="DDE_Tnp_4"/>
    <property type="match status" value="1"/>
</dbReference>
<feature type="compositionally biased region" description="Polar residues" evidence="4">
    <location>
        <begin position="117"/>
        <end position="128"/>
    </location>
</feature>